<dbReference type="KEGG" id="siw:GH266_00260"/>
<sequence>MAEAPVSRPARPRAIDGLGARLAALAVAVGLAAAMVWIGKVGFAGVAMTPFESSGTVSAGMASSGNPQLDACLAERVGAVDQMRKEGLVDAARYNTFRSRAVSYCENQFPPQ</sequence>
<evidence type="ECO:0000313" key="3">
    <source>
        <dbReference type="Proteomes" id="UP000435648"/>
    </source>
</evidence>
<accession>A0A857C2C4</accession>
<proteinExistence type="predicted"/>
<dbReference type="RefSeq" id="WP_158192112.1">
    <property type="nucleotide sequence ID" value="NZ_CP046908.1"/>
</dbReference>
<reference evidence="2 3" key="1">
    <citation type="submission" date="2019-12" db="EMBL/GenBank/DDBJ databases">
        <title>The genome of Stappia indica PHM037.</title>
        <authorList>
            <person name="Kacar D."/>
            <person name="Galan B."/>
            <person name="Canedo L."/>
            <person name="Rodriguez P."/>
            <person name="de la Calle F."/>
            <person name="Garcia J.L."/>
        </authorList>
    </citation>
    <scope>NUCLEOTIDE SEQUENCE [LARGE SCALE GENOMIC DNA]</scope>
    <source>
        <strain evidence="2 3">PHM037</strain>
    </source>
</reference>
<keyword evidence="1" id="KW-0812">Transmembrane</keyword>
<keyword evidence="1" id="KW-0472">Membrane</keyword>
<name>A0A857C2C4_9HYPH</name>
<organism evidence="2 3">
    <name type="scientific">Stappia indica</name>
    <dbReference type="NCBI Taxonomy" id="538381"/>
    <lineage>
        <taxon>Bacteria</taxon>
        <taxon>Pseudomonadati</taxon>
        <taxon>Pseudomonadota</taxon>
        <taxon>Alphaproteobacteria</taxon>
        <taxon>Hyphomicrobiales</taxon>
        <taxon>Stappiaceae</taxon>
        <taxon>Stappia</taxon>
    </lineage>
</organism>
<gene>
    <name evidence="2" type="ORF">GH266_00260</name>
</gene>
<protein>
    <submittedName>
        <fullName evidence="2">Uncharacterized protein</fullName>
    </submittedName>
</protein>
<evidence type="ECO:0000256" key="1">
    <source>
        <dbReference type="SAM" id="Phobius"/>
    </source>
</evidence>
<keyword evidence="1" id="KW-1133">Transmembrane helix</keyword>
<evidence type="ECO:0000313" key="2">
    <source>
        <dbReference type="EMBL" id="QGZ33077.1"/>
    </source>
</evidence>
<dbReference type="OrthoDB" id="7874232at2"/>
<dbReference type="Proteomes" id="UP000435648">
    <property type="component" value="Chromosome"/>
</dbReference>
<feature type="transmembrane region" description="Helical" evidence="1">
    <location>
        <begin position="20"/>
        <end position="38"/>
    </location>
</feature>
<dbReference type="AlphaFoldDB" id="A0A857C2C4"/>
<dbReference type="EMBL" id="CP046908">
    <property type="protein sequence ID" value="QGZ33077.1"/>
    <property type="molecule type" value="Genomic_DNA"/>
</dbReference>